<organism evidence="1 2">
    <name type="scientific">Paenibacillus glacialis</name>
    <dbReference type="NCBI Taxonomy" id="494026"/>
    <lineage>
        <taxon>Bacteria</taxon>
        <taxon>Bacillati</taxon>
        <taxon>Bacillota</taxon>
        <taxon>Bacilli</taxon>
        <taxon>Bacillales</taxon>
        <taxon>Paenibacillaceae</taxon>
        <taxon>Paenibacillus</taxon>
    </lineage>
</organism>
<proteinExistence type="predicted"/>
<evidence type="ECO:0000313" key="2">
    <source>
        <dbReference type="Proteomes" id="UP000076967"/>
    </source>
</evidence>
<dbReference type="AlphaFoldDB" id="A0A168DFB8"/>
<accession>A0A168DFB8</accession>
<comment type="caution">
    <text evidence="1">The sequence shown here is derived from an EMBL/GenBank/DDBJ whole genome shotgun (WGS) entry which is preliminary data.</text>
</comment>
<gene>
    <name evidence="1" type="ORF">PGLA_24945</name>
</gene>
<keyword evidence="2" id="KW-1185">Reference proteome</keyword>
<dbReference type="STRING" id="494026.PGLA_24945"/>
<sequence>MGKIWSCWSVYEYMKICFMNSGQVPTHDELETKFKGIDASVLLEGIAEFESVICDRSGGVQNVG</sequence>
<dbReference type="Proteomes" id="UP000076967">
    <property type="component" value="Unassembled WGS sequence"/>
</dbReference>
<name>A0A168DFB8_9BACL</name>
<reference evidence="1 2" key="1">
    <citation type="submission" date="2016-03" db="EMBL/GenBank/DDBJ databases">
        <title>Draft genome sequence of Paenibacillus glacialis DSM 22343.</title>
        <authorList>
            <person name="Shin S.-K."/>
            <person name="Yi H."/>
        </authorList>
    </citation>
    <scope>NUCLEOTIDE SEQUENCE [LARGE SCALE GENOMIC DNA]</scope>
    <source>
        <strain evidence="1 2">DSM 22343</strain>
    </source>
</reference>
<protein>
    <submittedName>
        <fullName evidence="1">Uncharacterized protein</fullName>
    </submittedName>
</protein>
<evidence type="ECO:0000313" key="1">
    <source>
        <dbReference type="EMBL" id="OAB34146.1"/>
    </source>
</evidence>
<dbReference type="EMBL" id="LVJH01000070">
    <property type="protein sequence ID" value="OAB34146.1"/>
    <property type="molecule type" value="Genomic_DNA"/>
</dbReference>